<organism evidence="1 2">
    <name type="scientific">Hibiscus syriacus</name>
    <name type="common">Rose of Sharon</name>
    <dbReference type="NCBI Taxonomy" id="106335"/>
    <lineage>
        <taxon>Eukaryota</taxon>
        <taxon>Viridiplantae</taxon>
        <taxon>Streptophyta</taxon>
        <taxon>Embryophyta</taxon>
        <taxon>Tracheophyta</taxon>
        <taxon>Spermatophyta</taxon>
        <taxon>Magnoliopsida</taxon>
        <taxon>eudicotyledons</taxon>
        <taxon>Gunneridae</taxon>
        <taxon>Pentapetalae</taxon>
        <taxon>rosids</taxon>
        <taxon>malvids</taxon>
        <taxon>Malvales</taxon>
        <taxon>Malvaceae</taxon>
        <taxon>Malvoideae</taxon>
        <taxon>Hibiscus</taxon>
    </lineage>
</organism>
<dbReference type="Proteomes" id="UP000436088">
    <property type="component" value="Unassembled WGS sequence"/>
</dbReference>
<name>A0A6A2XGK0_HIBSY</name>
<reference evidence="1" key="1">
    <citation type="submission" date="2019-09" db="EMBL/GenBank/DDBJ databases">
        <title>Draft genome information of white flower Hibiscus syriacus.</title>
        <authorList>
            <person name="Kim Y.-M."/>
        </authorList>
    </citation>
    <scope>NUCLEOTIDE SEQUENCE [LARGE SCALE GENOMIC DNA]</scope>
    <source>
        <strain evidence="1">YM2019G1</strain>
    </source>
</reference>
<sequence>MYLSSIGPLSWSVARRAAMSISEKALPSWLDIMALPMDAWSFIDPRARRSLVCVFGDLEFRKLLRMLRGVKRDIDLNFRSPWAVVGAFVGAKSPVEGHQILG</sequence>
<keyword evidence="2" id="KW-1185">Reference proteome</keyword>
<gene>
    <name evidence="1" type="ORF">F3Y22_tig00111743pilonHSYRG00017</name>
</gene>
<dbReference type="EMBL" id="VEPZ02001416">
    <property type="protein sequence ID" value="KAE8674588.1"/>
    <property type="molecule type" value="Genomic_DNA"/>
</dbReference>
<proteinExistence type="predicted"/>
<evidence type="ECO:0000313" key="1">
    <source>
        <dbReference type="EMBL" id="KAE8674588.1"/>
    </source>
</evidence>
<comment type="caution">
    <text evidence="1">The sequence shown here is derived from an EMBL/GenBank/DDBJ whole genome shotgun (WGS) entry which is preliminary data.</text>
</comment>
<dbReference type="AlphaFoldDB" id="A0A6A2XGK0"/>
<evidence type="ECO:0000313" key="2">
    <source>
        <dbReference type="Proteomes" id="UP000436088"/>
    </source>
</evidence>
<accession>A0A6A2XGK0</accession>
<protein>
    <submittedName>
        <fullName evidence="1">Uncharacterized protein</fullName>
    </submittedName>
</protein>